<evidence type="ECO:0000313" key="1">
    <source>
        <dbReference type="EMBL" id="QEG20204.1"/>
    </source>
</evidence>
<keyword evidence="2" id="KW-1185">Reference proteome</keyword>
<dbReference type="OrthoDB" id="276662at2"/>
<accession>A0A5B9P1T2</accession>
<evidence type="ECO:0000313" key="2">
    <source>
        <dbReference type="Proteomes" id="UP000322214"/>
    </source>
</evidence>
<dbReference type="AlphaFoldDB" id="A0A5B9P1T2"/>
<proteinExistence type="predicted"/>
<sequence length="120" mass="13641">MAKYYIQSGSVSFVVCANDAEGAALWAMHRVIDEKICDYEEQRLLDMWFEDEVDEEPIDGVPQAVPYEAMLEGLADFGEMIMISEIGVGRDEAGLLHTEDIFGQWRQLMQAVDRLFDQMG</sequence>
<dbReference type="RefSeq" id="WP_075085725.1">
    <property type="nucleotide sequence ID" value="NZ_CP042912.1"/>
</dbReference>
<reference evidence="1 2" key="1">
    <citation type="submission" date="2019-08" db="EMBL/GenBank/DDBJ databases">
        <title>Deep-cultivation of Planctomycetes and their phenomic and genomic characterization uncovers novel biology.</title>
        <authorList>
            <person name="Wiegand S."/>
            <person name="Jogler M."/>
            <person name="Boedeker C."/>
            <person name="Pinto D."/>
            <person name="Vollmers J."/>
            <person name="Rivas-Marin E."/>
            <person name="Kohn T."/>
            <person name="Peeters S.H."/>
            <person name="Heuer A."/>
            <person name="Rast P."/>
            <person name="Oberbeckmann S."/>
            <person name="Bunk B."/>
            <person name="Jeske O."/>
            <person name="Meyerdierks A."/>
            <person name="Storesund J.E."/>
            <person name="Kallscheuer N."/>
            <person name="Luecker S."/>
            <person name="Lage O.M."/>
            <person name="Pohl T."/>
            <person name="Merkel B.J."/>
            <person name="Hornburger P."/>
            <person name="Mueller R.-W."/>
            <person name="Bruemmer F."/>
            <person name="Labrenz M."/>
            <person name="Spormann A.M."/>
            <person name="Op den Camp H."/>
            <person name="Overmann J."/>
            <person name="Amann R."/>
            <person name="Jetten M.S.M."/>
            <person name="Mascher T."/>
            <person name="Medema M.H."/>
            <person name="Devos D.P."/>
            <person name="Kaster A.-K."/>
            <person name="Ovreas L."/>
            <person name="Rohde M."/>
            <person name="Galperin M.Y."/>
            <person name="Jogler C."/>
        </authorList>
    </citation>
    <scope>NUCLEOTIDE SEQUENCE [LARGE SCALE GENOMIC DNA]</scope>
    <source>
        <strain evidence="1 2">FC18</strain>
    </source>
</reference>
<dbReference type="Proteomes" id="UP000322214">
    <property type="component" value="Chromosome"/>
</dbReference>
<name>A0A5B9P1T2_9BACT</name>
<protein>
    <submittedName>
        <fullName evidence="1">Uncharacterized protein</fullName>
    </submittedName>
</protein>
<dbReference type="KEGG" id="mff:MFFC18_00510"/>
<dbReference type="EMBL" id="CP042912">
    <property type="protein sequence ID" value="QEG20204.1"/>
    <property type="molecule type" value="Genomic_DNA"/>
</dbReference>
<organism evidence="1 2">
    <name type="scientific">Mariniblastus fucicola</name>
    <dbReference type="NCBI Taxonomy" id="980251"/>
    <lineage>
        <taxon>Bacteria</taxon>
        <taxon>Pseudomonadati</taxon>
        <taxon>Planctomycetota</taxon>
        <taxon>Planctomycetia</taxon>
        <taxon>Pirellulales</taxon>
        <taxon>Pirellulaceae</taxon>
        <taxon>Mariniblastus</taxon>
    </lineage>
</organism>
<gene>
    <name evidence="1" type="ORF">MFFC18_00510</name>
</gene>